<dbReference type="EMBL" id="FOEP01000004">
    <property type="protein sequence ID" value="SEQ17201.1"/>
    <property type="molecule type" value="Genomic_DNA"/>
</dbReference>
<reference evidence="1 2" key="1">
    <citation type="submission" date="2016-10" db="EMBL/GenBank/DDBJ databases">
        <authorList>
            <person name="de Groot N.N."/>
        </authorList>
    </citation>
    <scope>NUCLEOTIDE SEQUENCE [LARGE SCALE GENOMIC DNA]</scope>
    <source>
        <strain evidence="1 2">DSM 22007</strain>
    </source>
</reference>
<name>A0A1H9DUV8_9RHOB</name>
<proteinExistence type="predicted"/>
<sequence>MTISPDLAHRRRLVVMLKQPRAGRVKTRLGRGIGMVPAAWWFRHQVARLLRRLDDPRWQLVLAVAPDPALGSSTWPAHLPRIPQGRGDLGARMGRIMRHMPPGPICIIGGDIPGVTRAHVARAFNTLGGHDAVFGPAPDGGFWLVGLHRTAPPPATLFQGVRWSSAHALADSMASLKHHRIALVDTLHDVDTVEDLRTTGAAMRFPK</sequence>
<dbReference type="Proteomes" id="UP000198634">
    <property type="component" value="Unassembled WGS sequence"/>
</dbReference>
<protein>
    <recommendedName>
        <fullName evidence="3">Glycosyltransferase</fullName>
    </recommendedName>
</protein>
<organism evidence="1 2">
    <name type="scientific">Thalassovita taeanensis</name>
    <dbReference type="NCBI Taxonomy" id="657014"/>
    <lineage>
        <taxon>Bacteria</taxon>
        <taxon>Pseudomonadati</taxon>
        <taxon>Pseudomonadota</taxon>
        <taxon>Alphaproteobacteria</taxon>
        <taxon>Rhodobacterales</taxon>
        <taxon>Roseobacteraceae</taxon>
        <taxon>Thalassovita</taxon>
    </lineage>
</organism>
<dbReference type="Gene3D" id="3.90.550.10">
    <property type="entry name" value="Spore Coat Polysaccharide Biosynthesis Protein SpsA, Chain A"/>
    <property type="match status" value="1"/>
</dbReference>
<dbReference type="InterPro" id="IPR018641">
    <property type="entry name" value="Trfase_1_rSAM/seldom-assoc"/>
</dbReference>
<dbReference type="PANTHER" id="PTHR36529">
    <property type="entry name" value="SLL1095 PROTEIN"/>
    <property type="match status" value="1"/>
</dbReference>
<dbReference type="SUPFAM" id="SSF53448">
    <property type="entry name" value="Nucleotide-diphospho-sugar transferases"/>
    <property type="match status" value="1"/>
</dbReference>
<dbReference type="InterPro" id="IPR029044">
    <property type="entry name" value="Nucleotide-diphossugar_trans"/>
</dbReference>
<dbReference type="RefSeq" id="WP_245776349.1">
    <property type="nucleotide sequence ID" value="NZ_FOEP01000004.1"/>
</dbReference>
<dbReference type="NCBIfam" id="TIGR04282">
    <property type="entry name" value="glyco_like_cofC"/>
    <property type="match status" value="1"/>
</dbReference>
<evidence type="ECO:0008006" key="3">
    <source>
        <dbReference type="Google" id="ProtNLM"/>
    </source>
</evidence>
<keyword evidence="2" id="KW-1185">Reference proteome</keyword>
<dbReference type="AlphaFoldDB" id="A0A1H9DUV8"/>
<dbReference type="STRING" id="657014.SAMN04488092_104289"/>
<evidence type="ECO:0000313" key="2">
    <source>
        <dbReference type="Proteomes" id="UP000198634"/>
    </source>
</evidence>
<dbReference type="Pfam" id="PF09837">
    <property type="entry name" value="DUF2064"/>
    <property type="match status" value="1"/>
</dbReference>
<dbReference type="PANTHER" id="PTHR36529:SF1">
    <property type="entry name" value="GLYCOSYLTRANSFERASE"/>
    <property type="match status" value="1"/>
</dbReference>
<gene>
    <name evidence="1" type="ORF">SAMN04488092_104289</name>
</gene>
<evidence type="ECO:0000313" key="1">
    <source>
        <dbReference type="EMBL" id="SEQ17201.1"/>
    </source>
</evidence>
<accession>A0A1H9DUV8</accession>